<dbReference type="PANTHER" id="PTHR12592:SF0">
    <property type="entry name" value="ATP-DEPENDENT (S)-NAD(P)H-HYDRATE DEHYDRATASE"/>
    <property type="match status" value="1"/>
</dbReference>
<proteinExistence type="inferred from homology"/>
<comment type="subunit">
    <text evidence="6">Homotetramer.</text>
</comment>
<keyword evidence="5 6" id="KW-0456">Lyase</keyword>
<evidence type="ECO:0000256" key="4">
    <source>
        <dbReference type="ARBA" id="ARBA00023027"/>
    </source>
</evidence>
<dbReference type="Proteomes" id="UP000229362">
    <property type="component" value="Unassembled WGS sequence"/>
</dbReference>
<evidence type="ECO:0000313" key="8">
    <source>
        <dbReference type="EMBL" id="PIT86201.1"/>
    </source>
</evidence>
<protein>
    <recommendedName>
        <fullName evidence="6">ADP-dependent (S)-NAD(P)H-hydrate dehydratase</fullName>
        <ecNumber evidence="6">4.2.1.136</ecNumber>
    </recommendedName>
    <alternativeName>
        <fullName evidence="6">ADP-dependent NAD(P)HX dehydratase</fullName>
    </alternativeName>
</protein>
<dbReference type="PANTHER" id="PTHR12592">
    <property type="entry name" value="ATP-DEPENDENT (S)-NAD(P)H-HYDRATE DEHYDRATASE FAMILY MEMBER"/>
    <property type="match status" value="1"/>
</dbReference>
<dbReference type="HAMAP" id="MF_01965">
    <property type="entry name" value="NADHX_dehydratase"/>
    <property type="match status" value="1"/>
</dbReference>
<dbReference type="GO" id="GO:0005524">
    <property type="term" value="F:ATP binding"/>
    <property type="evidence" value="ECO:0007669"/>
    <property type="project" value="UniProtKB-KW"/>
</dbReference>
<dbReference type="NCBIfam" id="TIGR00196">
    <property type="entry name" value="yjeF_cterm"/>
    <property type="match status" value="1"/>
</dbReference>
<sequence>MTHIDTTIFQELSQPARQSHKGQNGRMLIIAGSEKFHGALLLAVETAARLVDMVYVHSTKDNLKLIKKLRSEVSTFIAVSARDLWETIGLVDVVLMGPGLPENGKTIGLVHDILSKHPEKKTVVDATAIWHVRPECLHENCIVTPHSREFENMFGVTATAAHVHSMAQKYKGIVALKGYVDYVSDGVTLYENHTGNPGMTKGGTGDVFAGTIAALATKNDTLTATLAGAHLVGLAGDGLYEKKGTFFNAEDLIQSMGDVWGMYMTK</sequence>
<dbReference type="EC" id="4.2.1.136" evidence="6"/>
<feature type="binding site" evidence="6">
    <location>
        <position position="205"/>
    </location>
    <ligand>
        <name>AMP</name>
        <dbReference type="ChEBI" id="CHEBI:456215"/>
    </ligand>
</feature>
<dbReference type="InterPro" id="IPR029056">
    <property type="entry name" value="Ribokinase-like"/>
</dbReference>
<dbReference type="SUPFAM" id="SSF53613">
    <property type="entry name" value="Ribokinase-like"/>
    <property type="match status" value="1"/>
</dbReference>
<dbReference type="InterPro" id="IPR000631">
    <property type="entry name" value="CARKD"/>
</dbReference>
<comment type="catalytic activity">
    <reaction evidence="6">
        <text>(6S)-NADPHX + ADP = AMP + phosphate + NADPH + H(+)</text>
        <dbReference type="Rhea" id="RHEA:32235"/>
        <dbReference type="ChEBI" id="CHEBI:15378"/>
        <dbReference type="ChEBI" id="CHEBI:43474"/>
        <dbReference type="ChEBI" id="CHEBI:57783"/>
        <dbReference type="ChEBI" id="CHEBI:64076"/>
        <dbReference type="ChEBI" id="CHEBI:456215"/>
        <dbReference type="ChEBI" id="CHEBI:456216"/>
        <dbReference type="EC" id="4.2.1.136"/>
    </reaction>
</comment>
<comment type="cofactor">
    <cofactor evidence="6">
        <name>Mg(2+)</name>
        <dbReference type="ChEBI" id="CHEBI:18420"/>
    </cofactor>
</comment>
<gene>
    <name evidence="6" type="primary">nnrD</name>
    <name evidence="8" type="ORF">COU33_04410</name>
</gene>
<keyword evidence="2 6" id="KW-0067">ATP-binding</keyword>
<dbReference type="GO" id="GO:0046496">
    <property type="term" value="P:nicotinamide nucleotide metabolic process"/>
    <property type="evidence" value="ECO:0007669"/>
    <property type="project" value="UniProtKB-UniRule"/>
</dbReference>
<dbReference type="EMBL" id="PFBZ01000190">
    <property type="protein sequence ID" value="PIT86201.1"/>
    <property type="molecule type" value="Genomic_DNA"/>
</dbReference>
<evidence type="ECO:0000256" key="3">
    <source>
        <dbReference type="ARBA" id="ARBA00022857"/>
    </source>
</evidence>
<keyword evidence="3 6" id="KW-0521">NADP</keyword>
<feature type="binding site" evidence="6">
    <location>
        <position position="39"/>
    </location>
    <ligand>
        <name>(6S)-NADPHX</name>
        <dbReference type="ChEBI" id="CHEBI:64076"/>
    </ligand>
</feature>
<evidence type="ECO:0000259" key="7">
    <source>
        <dbReference type="PROSITE" id="PS51383"/>
    </source>
</evidence>
<dbReference type="CDD" id="cd01171">
    <property type="entry name" value="YXKO-related"/>
    <property type="match status" value="1"/>
</dbReference>
<dbReference type="Pfam" id="PF01256">
    <property type="entry name" value="Carb_kinase"/>
    <property type="match status" value="1"/>
</dbReference>
<reference evidence="9" key="1">
    <citation type="submission" date="2017-09" db="EMBL/GenBank/DDBJ databases">
        <title>Depth-based differentiation of microbial function through sediment-hosted aquifers and enrichment of novel symbionts in the deep terrestrial subsurface.</title>
        <authorList>
            <person name="Probst A.J."/>
            <person name="Ladd B."/>
            <person name="Jarett J.K."/>
            <person name="Geller-Mcgrath D.E."/>
            <person name="Sieber C.M.K."/>
            <person name="Emerson J.B."/>
            <person name="Anantharaman K."/>
            <person name="Thomas B.C."/>
            <person name="Malmstrom R."/>
            <person name="Stieglmeier M."/>
            <person name="Klingl A."/>
            <person name="Woyke T."/>
            <person name="Ryan C.M."/>
            <person name="Banfield J.F."/>
        </authorList>
    </citation>
    <scope>NUCLEOTIDE SEQUENCE [LARGE SCALE GENOMIC DNA]</scope>
</reference>
<feature type="domain" description="YjeF C-terminal" evidence="7">
    <location>
        <begin position="4"/>
        <end position="263"/>
    </location>
</feature>
<comment type="caution">
    <text evidence="6">Lacks conserved residue(s) required for the propagation of feature annotation.</text>
</comment>
<dbReference type="PROSITE" id="PS51383">
    <property type="entry name" value="YJEF_C_3"/>
    <property type="match status" value="1"/>
</dbReference>
<dbReference type="AlphaFoldDB" id="A0A2M6W076"/>
<evidence type="ECO:0000313" key="9">
    <source>
        <dbReference type="Proteomes" id="UP000229362"/>
    </source>
</evidence>
<evidence type="ECO:0000256" key="2">
    <source>
        <dbReference type="ARBA" id="ARBA00022840"/>
    </source>
</evidence>
<name>A0A2M6W076_9BACT</name>
<dbReference type="GO" id="GO:0052855">
    <property type="term" value="F:ADP-dependent NAD(P)H-hydrate dehydratase activity"/>
    <property type="evidence" value="ECO:0007669"/>
    <property type="project" value="UniProtKB-UniRule"/>
</dbReference>
<comment type="function">
    <text evidence="6">Catalyzes the dehydration of the S-form of NAD(P)HX at the expense of ADP, which is converted to AMP. Together with NAD(P)HX epimerase, which catalyzes the epimerization of the S- and R-forms, the enzyme allows the repair of both epimers of NAD(P)HX, a damaged form of NAD(P)H that is a result of enzymatic or heat-dependent hydration.</text>
</comment>
<feature type="binding site" evidence="6">
    <location>
        <position position="146"/>
    </location>
    <ligand>
        <name>(6S)-NADPHX</name>
        <dbReference type="ChEBI" id="CHEBI:64076"/>
    </ligand>
</feature>
<feature type="binding site" evidence="6">
    <location>
        <position position="206"/>
    </location>
    <ligand>
        <name>(6S)-NADPHX</name>
        <dbReference type="ChEBI" id="CHEBI:64076"/>
    </ligand>
</feature>
<comment type="caution">
    <text evidence="8">The sequence shown here is derived from an EMBL/GenBank/DDBJ whole genome shotgun (WGS) entry which is preliminary data.</text>
</comment>
<dbReference type="Gene3D" id="3.40.1190.20">
    <property type="match status" value="1"/>
</dbReference>
<evidence type="ECO:0000256" key="1">
    <source>
        <dbReference type="ARBA" id="ARBA00022741"/>
    </source>
</evidence>
<keyword evidence="4 6" id="KW-0520">NAD</keyword>
<accession>A0A2M6W076</accession>
<feature type="binding site" evidence="6">
    <location>
        <position position="99"/>
    </location>
    <ligand>
        <name>(6S)-NADPHX</name>
        <dbReference type="ChEBI" id="CHEBI:64076"/>
    </ligand>
</feature>
<comment type="similarity">
    <text evidence="6">Belongs to the NnrD/CARKD family.</text>
</comment>
<comment type="catalytic activity">
    <reaction evidence="6">
        <text>(6S)-NADHX + ADP = AMP + phosphate + NADH + H(+)</text>
        <dbReference type="Rhea" id="RHEA:32223"/>
        <dbReference type="ChEBI" id="CHEBI:15378"/>
        <dbReference type="ChEBI" id="CHEBI:43474"/>
        <dbReference type="ChEBI" id="CHEBI:57945"/>
        <dbReference type="ChEBI" id="CHEBI:64074"/>
        <dbReference type="ChEBI" id="CHEBI:456215"/>
        <dbReference type="ChEBI" id="CHEBI:456216"/>
        <dbReference type="EC" id="4.2.1.136"/>
    </reaction>
</comment>
<evidence type="ECO:0000256" key="5">
    <source>
        <dbReference type="ARBA" id="ARBA00023239"/>
    </source>
</evidence>
<keyword evidence="1 6" id="KW-0547">Nucleotide-binding</keyword>
<organism evidence="8 9">
    <name type="scientific">Candidatus Magasanikbacteria bacterium CG10_big_fil_rev_8_21_14_0_10_43_6</name>
    <dbReference type="NCBI Taxonomy" id="1974650"/>
    <lineage>
        <taxon>Bacteria</taxon>
        <taxon>Candidatus Magasanikiibacteriota</taxon>
    </lineage>
</organism>
<evidence type="ECO:0000256" key="6">
    <source>
        <dbReference type="HAMAP-Rule" id="MF_01965"/>
    </source>
</evidence>
<dbReference type="GO" id="GO:0110051">
    <property type="term" value="P:metabolite repair"/>
    <property type="evidence" value="ECO:0007669"/>
    <property type="project" value="TreeGrafter"/>
</dbReference>